<dbReference type="InterPro" id="IPR009614">
    <property type="entry name" value="YoeB_toxin"/>
</dbReference>
<dbReference type="GO" id="GO:0016787">
    <property type="term" value="F:hydrolase activity"/>
    <property type="evidence" value="ECO:0007669"/>
    <property type="project" value="UniProtKB-KW"/>
</dbReference>
<comment type="similarity">
    <text evidence="1">Belongs to the YoeB family.</text>
</comment>
<dbReference type="PANTHER" id="PTHR38039:SF1">
    <property type="entry name" value="TOXIN YOEB"/>
    <property type="match status" value="1"/>
</dbReference>
<evidence type="ECO:0000256" key="7">
    <source>
        <dbReference type="ARBA" id="ARBA00050056"/>
    </source>
</evidence>
<dbReference type="GO" id="GO:0006401">
    <property type="term" value="P:RNA catabolic process"/>
    <property type="evidence" value="ECO:0007669"/>
    <property type="project" value="InterPro"/>
</dbReference>
<dbReference type="NCBIfam" id="TIGR02116">
    <property type="entry name" value="toxin_Txe_YoeB"/>
    <property type="match status" value="1"/>
</dbReference>
<keyword evidence="5" id="KW-0378">Hydrolase</keyword>
<dbReference type="SUPFAM" id="SSF143011">
    <property type="entry name" value="RelE-like"/>
    <property type="match status" value="1"/>
</dbReference>
<reference evidence="8" key="1">
    <citation type="submission" date="2024-01" db="EMBL/GenBank/DDBJ databases">
        <title>Synechococcus elongatus PCC 11802, a close yet different native of Synechococcus elongatus PCC 11801.</title>
        <authorList>
            <person name="Jaiswal D."/>
            <person name="Sengupta A."/>
            <person name="Sengupta S."/>
            <person name="Pakrasi H.B."/>
            <person name="Wangikar P."/>
        </authorList>
    </citation>
    <scope>NUCLEOTIDE SEQUENCE</scope>
    <source>
        <strain evidence="8">PCC 11802</strain>
    </source>
</reference>
<organism evidence="8">
    <name type="scientific">Synechococcus elongatus PCC 11802</name>
    <dbReference type="NCBI Taxonomy" id="2283154"/>
    <lineage>
        <taxon>Bacteria</taxon>
        <taxon>Bacillati</taxon>
        <taxon>Cyanobacteriota</taxon>
        <taxon>Cyanophyceae</taxon>
        <taxon>Synechococcales</taxon>
        <taxon>Synechococcaceae</taxon>
        <taxon>Synechococcus</taxon>
    </lineage>
</organism>
<evidence type="ECO:0000256" key="1">
    <source>
        <dbReference type="ARBA" id="ARBA00008172"/>
    </source>
</evidence>
<dbReference type="GO" id="GO:0004519">
    <property type="term" value="F:endonuclease activity"/>
    <property type="evidence" value="ECO:0007669"/>
    <property type="project" value="UniProtKB-KW"/>
</dbReference>
<evidence type="ECO:0000256" key="5">
    <source>
        <dbReference type="ARBA" id="ARBA00022801"/>
    </source>
</evidence>
<evidence type="ECO:0000256" key="6">
    <source>
        <dbReference type="ARBA" id="ARBA00030388"/>
    </source>
</evidence>
<evidence type="ECO:0000256" key="4">
    <source>
        <dbReference type="ARBA" id="ARBA00022759"/>
    </source>
</evidence>
<keyword evidence="2" id="KW-1277">Toxin-antitoxin system</keyword>
<evidence type="ECO:0000256" key="2">
    <source>
        <dbReference type="ARBA" id="ARBA00022649"/>
    </source>
</evidence>
<dbReference type="Gene3D" id="3.30.2310.20">
    <property type="entry name" value="RelE-like"/>
    <property type="match status" value="1"/>
</dbReference>
<sequence length="136" mass="15465">MGRSSGSGGPVSCGSLRCSWHCGCWESCKACGRSLILAVSTDQLLSAVIAPERLAICHPAFLENLQYWIQCDRRAVRRLLHLIQAILRNPFSGMGKLEPLPYLGTDVWSRRISQEHRCVYLVQEERVEFLQGRYHY</sequence>
<keyword evidence="3" id="KW-0540">Nuclease</keyword>
<gene>
    <name evidence="8" type="ORF">EKO22_10360</name>
</gene>
<dbReference type="GO" id="GO:0045892">
    <property type="term" value="P:negative regulation of DNA-templated transcription"/>
    <property type="evidence" value="ECO:0007669"/>
    <property type="project" value="TreeGrafter"/>
</dbReference>
<name>A0AAT9JZC1_SYNEL</name>
<proteinExistence type="inferred from homology"/>
<evidence type="ECO:0000313" key="8">
    <source>
        <dbReference type="EMBL" id="QFZ92681.2"/>
    </source>
</evidence>
<dbReference type="Pfam" id="PF06769">
    <property type="entry name" value="YoeB_toxin"/>
    <property type="match status" value="1"/>
</dbReference>
<evidence type="ECO:0000256" key="3">
    <source>
        <dbReference type="ARBA" id="ARBA00022722"/>
    </source>
</evidence>
<dbReference type="EMBL" id="CP034671">
    <property type="protein sequence ID" value="QFZ92681.2"/>
    <property type="molecule type" value="Genomic_DNA"/>
</dbReference>
<dbReference type="AlphaFoldDB" id="A0AAT9JZC1"/>
<dbReference type="InterPro" id="IPR035093">
    <property type="entry name" value="RelE/ParE_toxin_dom_sf"/>
</dbReference>
<accession>A0AAT9JZC1</accession>
<dbReference type="PANTHER" id="PTHR38039">
    <property type="entry name" value="TOXIN YOEB"/>
    <property type="match status" value="1"/>
</dbReference>
<keyword evidence="4" id="KW-0255">Endonuclease</keyword>
<protein>
    <recommendedName>
        <fullName evidence="7">Endoribonuclease YoeB</fullName>
    </recommendedName>
    <alternativeName>
        <fullName evidence="6">Putative mRNA interferase YoeB</fullName>
    </alternativeName>
</protein>